<evidence type="ECO:0000256" key="1">
    <source>
        <dbReference type="SAM" id="SignalP"/>
    </source>
</evidence>
<reference evidence="2 3" key="1">
    <citation type="submission" date="2024-10" db="EMBL/GenBank/DDBJ databases">
        <authorList>
            <person name="Kim D."/>
        </authorList>
    </citation>
    <scope>NUCLEOTIDE SEQUENCE [LARGE SCALE GENOMIC DNA]</scope>
    <source>
        <strain evidence="2">Taebaek</strain>
    </source>
</reference>
<name>A0ABD2KJA9_HETSC</name>
<dbReference type="EMBL" id="JBICCN010000019">
    <property type="protein sequence ID" value="KAL3102730.1"/>
    <property type="molecule type" value="Genomic_DNA"/>
</dbReference>
<feature type="signal peptide" evidence="1">
    <location>
        <begin position="1"/>
        <end position="22"/>
    </location>
</feature>
<protein>
    <submittedName>
        <fullName evidence="2">Uncharacterized protein</fullName>
    </submittedName>
</protein>
<dbReference type="AlphaFoldDB" id="A0ABD2KJA9"/>
<organism evidence="2 3">
    <name type="scientific">Heterodera schachtii</name>
    <name type="common">Sugarbeet cyst nematode worm</name>
    <name type="synonym">Tylenchus schachtii</name>
    <dbReference type="NCBI Taxonomy" id="97005"/>
    <lineage>
        <taxon>Eukaryota</taxon>
        <taxon>Metazoa</taxon>
        <taxon>Ecdysozoa</taxon>
        <taxon>Nematoda</taxon>
        <taxon>Chromadorea</taxon>
        <taxon>Rhabditida</taxon>
        <taxon>Tylenchina</taxon>
        <taxon>Tylenchomorpha</taxon>
        <taxon>Tylenchoidea</taxon>
        <taxon>Heteroderidae</taxon>
        <taxon>Heteroderinae</taxon>
        <taxon>Heterodera</taxon>
    </lineage>
</organism>
<keyword evidence="3" id="KW-1185">Reference proteome</keyword>
<feature type="chain" id="PRO_5044794490" evidence="1">
    <location>
        <begin position="23"/>
        <end position="186"/>
    </location>
</feature>
<evidence type="ECO:0000313" key="3">
    <source>
        <dbReference type="Proteomes" id="UP001620645"/>
    </source>
</evidence>
<evidence type="ECO:0000313" key="2">
    <source>
        <dbReference type="EMBL" id="KAL3102730.1"/>
    </source>
</evidence>
<proteinExistence type="predicted"/>
<dbReference type="Proteomes" id="UP001620645">
    <property type="component" value="Unassembled WGS sequence"/>
</dbReference>
<gene>
    <name evidence="2" type="ORF">niasHS_001292</name>
</gene>
<keyword evidence="1" id="KW-0732">Signal</keyword>
<sequence length="186" mass="20615">MASAIVLILLLQILIFCTVVLGDAQKYKCWNTIRYQKNLPIDGIAKILTDSWGWNKTLDDHKEPECWWPKVKGCVTLMCKDEENGGEKFRINGCTTEKEEDGYGCPKDFDGICPGIKCDRCQSGHLCNANKKDLEQRPETKLDIHIQSEPFSGAPAMMSGIGTGAKMIVAIVNAVLPVMIVRAVIV</sequence>
<comment type="caution">
    <text evidence="2">The sequence shown here is derived from an EMBL/GenBank/DDBJ whole genome shotgun (WGS) entry which is preliminary data.</text>
</comment>
<accession>A0ABD2KJA9</accession>